<feature type="repeat" description="ANK" evidence="3">
    <location>
        <begin position="428"/>
        <end position="460"/>
    </location>
</feature>
<evidence type="ECO:0000313" key="7">
    <source>
        <dbReference type="Proteomes" id="UP001642484"/>
    </source>
</evidence>
<feature type="repeat" description="ANK" evidence="3">
    <location>
        <begin position="528"/>
        <end position="560"/>
    </location>
</feature>
<dbReference type="SUPFAM" id="SSF56399">
    <property type="entry name" value="ADP-ribosylation"/>
    <property type="match status" value="1"/>
</dbReference>
<dbReference type="InterPro" id="IPR012317">
    <property type="entry name" value="Poly(ADP-ribose)pol_cat_dom"/>
</dbReference>
<evidence type="ECO:0000313" key="6">
    <source>
        <dbReference type="EMBL" id="CAK9103878.1"/>
    </source>
</evidence>
<feature type="region of interest" description="Disordered" evidence="4">
    <location>
        <begin position="1"/>
        <end position="57"/>
    </location>
</feature>
<feature type="domain" description="PARP catalytic" evidence="5">
    <location>
        <begin position="88"/>
        <end position="265"/>
    </location>
</feature>
<feature type="repeat" description="ANK" evidence="3">
    <location>
        <begin position="362"/>
        <end position="394"/>
    </location>
</feature>
<dbReference type="Pfam" id="PF12796">
    <property type="entry name" value="Ank_2"/>
    <property type="match status" value="2"/>
</dbReference>
<evidence type="ECO:0000259" key="5">
    <source>
        <dbReference type="Pfam" id="PF00644"/>
    </source>
</evidence>
<dbReference type="PANTHER" id="PTHR24198:SF165">
    <property type="entry name" value="ANKYRIN REPEAT-CONTAINING PROTEIN-RELATED"/>
    <property type="match status" value="1"/>
</dbReference>
<dbReference type="EMBL" id="CAXAMN010026550">
    <property type="protein sequence ID" value="CAK9103878.1"/>
    <property type="molecule type" value="Genomic_DNA"/>
</dbReference>
<dbReference type="SMART" id="SM00248">
    <property type="entry name" value="ANK"/>
    <property type="match status" value="7"/>
</dbReference>
<feature type="compositionally biased region" description="Basic and acidic residues" evidence="4">
    <location>
        <begin position="36"/>
        <end position="45"/>
    </location>
</feature>
<dbReference type="Gene3D" id="1.25.40.20">
    <property type="entry name" value="Ankyrin repeat-containing domain"/>
    <property type="match status" value="3"/>
</dbReference>
<dbReference type="PROSITE" id="PS50297">
    <property type="entry name" value="ANK_REP_REGION"/>
    <property type="match status" value="7"/>
</dbReference>
<feature type="repeat" description="ANK" evidence="3">
    <location>
        <begin position="462"/>
        <end position="494"/>
    </location>
</feature>
<dbReference type="SUPFAM" id="SSF48403">
    <property type="entry name" value="Ankyrin repeat"/>
    <property type="match status" value="1"/>
</dbReference>
<evidence type="ECO:0000256" key="1">
    <source>
        <dbReference type="ARBA" id="ARBA00022737"/>
    </source>
</evidence>
<feature type="repeat" description="ANK" evidence="3">
    <location>
        <begin position="495"/>
        <end position="527"/>
    </location>
</feature>
<keyword evidence="2 3" id="KW-0040">ANK repeat</keyword>
<evidence type="ECO:0000256" key="4">
    <source>
        <dbReference type="SAM" id="MobiDB-lite"/>
    </source>
</evidence>
<name>A0ABP0RTB0_9DINO</name>
<reference evidence="6 7" key="1">
    <citation type="submission" date="2024-02" db="EMBL/GenBank/DDBJ databases">
        <authorList>
            <person name="Chen Y."/>
            <person name="Shah S."/>
            <person name="Dougan E. K."/>
            <person name="Thang M."/>
            <person name="Chan C."/>
        </authorList>
    </citation>
    <scope>NUCLEOTIDE SEQUENCE [LARGE SCALE GENOMIC DNA]</scope>
</reference>
<dbReference type="Pfam" id="PF00644">
    <property type="entry name" value="PARP"/>
    <property type="match status" value="1"/>
</dbReference>
<dbReference type="PRINTS" id="PR01415">
    <property type="entry name" value="ANKYRIN"/>
</dbReference>
<dbReference type="Gene3D" id="3.90.228.10">
    <property type="match status" value="1"/>
</dbReference>
<dbReference type="PROSITE" id="PS50088">
    <property type="entry name" value="ANK_REPEAT"/>
    <property type="match status" value="7"/>
</dbReference>
<dbReference type="Pfam" id="PF00023">
    <property type="entry name" value="Ank"/>
    <property type="match status" value="2"/>
</dbReference>
<keyword evidence="7" id="KW-1185">Reference proteome</keyword>
<evidence type="ECO:0000256" key="2">
    <source>
        <dbReference type="ARBA" id="ARBA00023043"/>
    </source>
</evidence>
<sequence>MGCGASAEKKAEEPPATDSSAAPAAASAASPAAEAAESKAEEPKAELTSTTDGKEVPMEQKVQLAAAPQAESSAPANPCTAAPEMLEAMQKLVDATAQEQKGLKVQEVLKVQNAQMQHRYDHFAADLHRNFGSSIARHVVLTDDLGPAELRKEINEMYLFHGTSPTEAKQIASSDFDFKEEAGHVRTTFGLGLHLPEAAGRAHENSKVEDSLRALLLVKAVGGNVHTAVEVEGRSVKCLKRQLAQQIGVSRFRQRWLREDHILHDEEVMELHFLQDAKSASTIQLVILTLCPPEDWQTKKLVSACMENNLNELEALLQQPLNPEATDQDGQTALQIAVTAGHSDCLKMLLEADAEMDIEDLFSSTPLHEAAENGHSEVLQLLLKAGANTDKVTCCDETAMHLAAEKGHLEVVQLLLEAGAQTNQVSADGANVLHVAAGKGHLKVVELLLNSGADKNAATTTTGKTALHLAASKDHLQVVQVLLQNSVDKDMVTIHGETALHLAVENGHLDVVHLLLNSGADKDKVTHHGATALHLAARSRNPELVRLVLEAGADQDKVTFAKVFFAALLITRLLHSLIKCFWLRIAPAPLLFVSRGTFYPAHSMFVSMCTGLFH</sequence>
<comment type="caution">
    <text evidence="6">The sequence shown here is derived from an EMBL/GenBank/DDBJ whole genome shotgun (WGS) entry which is preliminary data.</text>
</comment>
<gene>
    <name evidence="6" type="ORF">CCMP2556_LOCUS48739</name>
</gene>
<feature type="repeat" description="ANK" evidence="3">
    <location>
        <begin position="329"/>
        <end position="361"/>
    </location>
</feature>
<proteinExistence type="predicted"/>
<dbReference type="InterPro" id="IPR036770">
    <property type="entry name" value="Ankyrin_rpt-contain_sf"/>
</dbReference>
<dbReference type="Proteomes" id="UP001642484">
    <property type="component" value="Unassembled WGS sequence"/>
</dbReference>
<keyword evidence="1" id="KW-0677">Repeat</keyword>
<dbReference type="InterPro" id="IPR002110">
    <property type="entry name" value="Ankyrin_rpt"/>
</dbReference>
<dbReference type="PANTHER" id="PTHR24198">
    <property type="entry name" value="ANKYRIN REPEAT AND PROTEIN KINASE DOMAIN-CONTAINING PROTEIN"/>
    <property type="match status" value="1"/>
</dbReference>
<feature type="compositionally biased region" description="Low complexity" evidence="4">
    <location>
        <begin position="14"/>
        <end position="35"/>
    </location>
</feature>
<feature type="repeat" description="ANK" evidence="3">
    <location>
        <begin position="395"/>
        <end position="427"/>
    </location>
</feature>
<evidence type="ECO:0000256" key="3">
    <source>
        <dbReference type="PROSITE-ProRule" id="PRU00023"/>
    </source>
</evidence>
<protein>
    <recommendedName>
        <fullName evidence="5">PARP catalytic domain-containing protein</fullName>
    </recommendedName>
</protein>
<accession>A0ABP0RTB0</accession>
<organism evidence="6 7">
    <name type="scientific">Durusdinium trenchii</name>
    <dbReference type="NCBI Taxonomy" id="1381693"/>
    <lineage>
        <taxon>Eukaryota</taxon>
        <taxon>Sar</taxon>
        <taxon>Alveolata</taxon>
        <taxon>Dinophyceae</taxon>
        <taxon>Suessiales</taxon>
        <taxon>Symbiodiniaceae</taxon>
        <taxon>Durusdinium</taxon>
    </lineage>
</organism>